<dbReference type="Pfam" id="PF26158">
    <property type="entry name" value="Claudin_TMEM179-179B"/>
    <property type="match status" value="1"/>
</dbReference>
<organism evidence="7 8">
    <name type="scientific">Galleria mellonella</name>
    <name type="common">Greater wax moth</name>
    <dbReference type="NCBI Taxonomy" id="7137"/>
    <lineage>
        <taxon>Eukaryota</taxon>
        <taxon>Metazoa</taxon>
        <taxon>Ecdysozoa</taxon>
        <taxon>Arthropoda</taxon>
        <taxon>Hexapoda</taxon>
        <taxon>Insecta</taxon>
        <taxon>Pterygota</taxon>
        <taxon>Neoptera</taxon>
        <taxon>Endopterygota</taxon>
        <taxon>Lepidoptera</taxon>
        <taxon>Glossata</taxon>
        <taxon>Ditrysia</taxon>
        <taxon>Pyraloidea</taxon>
        <taxon>Pyralidae</taxon>
        <taxon>Galleriinae</taxon>
        <taxon>Galleria</taxon>
    </lineage>
</organism>
<dbReference type="InParanoid" id="A0A6J1WVI7"/>
<evidence type="ECO:0000256" key="6">
    <source>
        <dbReference type="SAM" id="Phobius"/>
    </source>
</evidence>
<evidence type="ECO:0000256" key="2">
    <source>
        <dbReference type="ARBA" id="ARBA00022692"/>
    </source>
</evidence>
<feature type="transmembrane region" description="Helical" evidence="6">
    <location>
        <begin position="66"/>
        <end position="85"/>
    </location>
</feature>
<dbReference type="FunCoup" id="A0A6J1WVI7">
    <property type="interactions" value="137"/>
</dbReference>
<proteinExistence type="inferred from homology"/>
<dbReference type="Proteomes" id="UP001652740">
    <property type="component" value="Unplaced"/>
</dbReference>
<dbReference type="GeneID" id="113516306"/>
<dbReference type="PANTHER" id="PTHR31872">
    <property type="entry name" value="TRANSMEMBRANE PROTEIN 179"/>
    <property type="match status" value="1"/>
</dbReference>
<evidence type="ECO:0000256" key="4">
    <source>
        <dbReference type="ARBA" id="ARBA00023136"/>
    </source>
</evidence>
<keyword evidence="3 6" id="KW-1133">Transmembrane helix</keyword>
<evidence type="ECO:0000256" key="5">
    <source>
        <dbReference type="ARBA" id="ARBA00093776"/>
    </source>
</evidence>
<name>A0A6J1WVI7_GALME</name>
<evidence type="ECO:0000256" key="1">
    <source>
        <dbReference type="ARBA" id="ARBA00004141"/>
    </source>
</evidence>
<feature type="transmembrane region" description="Helical" evidence="6">
    <location>
        <begin position="97"/>
        <end position="128"/>
    </location>
</feature>
<sequence length="234" mass="25725">MALTNVLLLSQIAGYVIGFILSLCIIVPLSMHQDEFSGHCLLFSRGDWQEDGQLLVKWASRAYCDYIIVVGVLMFIICLVQIYRLSMFMYKGLDSSFLSAFIEAVGCVILCGLTVAAAVMVTLGFMTWCQNIVERFPSCEDAAGQNIDSKDNISTNGFYVEIGTAQFGAWGAFATWVGLAVFSTLKVCRYHQLENIQVSMYRERQRLVNEGDAAPALAADADAEGRSTPPRPAS</sequence>
<keyword evidence="2 6" id="KW-0812">Transmembrane</keyword>
<dbReference type="OrthoDB" id="6423876at2759"/>
<feature type="transmembrane region" description="Helical" evidence="6">
    <location>
        <begin position="12"/>
        <end position="31"/>
    </location>
</feature>
<dbReference type="InterPro" id="IPR029673">
    <property type="entry name" value="TMEM179"/>
</dbReference>
<dbReference type="AlphaFoldDB" id="A0A6J1WVI7"/>
<accession>A0A6J1WVI7</accession>
<gene>
    <name evidence="8" type="primary">LOC113516306</name>
</gene>
<evidence type="ECO:0000313" key="7">
    <source>
        <dbReference type="Proteomes" id="UP001652740"/>
    </source>
</evidence>
<dbReference type="KEGG" id="gmw:113516306"/>
<comment type="similarity">
    <text evidence="5">Belongs to the TMEM179 family.</text>
</comment>
<dbReference type="PANTHER" id="PTHR31872:SF4">
    <property type="entry name" value="TRANSMEMBRANE PROTEIN 179"/>
    <property type="match status" value="1"/>
</dbReference>
<evidence type="ECO:0000256" key="3">
    <source>
        <dbReference type="ARBA" id="ARBA00022989"/>
    </source>
</evidence>
<evidence type="ECO:0000313" key="8">
    <source>
        <dbReference type="RefSeq" id="XP_026756555.1"/>
    </source>
</evidence>
<dbReference type="InterPro" id="IPR059010">
    <property type="entry name" value="TMEM179-179B"/>
</dbReference>
<keyword evidence="4 6" id="KW-0472">Membrane</keyword>
<comment type="subcellular location">
    <subcellularLocation>
        <location evidence="1">Membrane</location>
        <topology evidence="1">Multi-pass membrane protein</topology>
    </subcellularLocation>
</comment>
<keyword evidence="7" id="KW-1185">Reference proteome</keyword>
<dbReference type="RefSeq" id="XP_026756555.1">
    <property type="nucleotide sequence ID" value="XM_026900754.3"/>
</dbReference>
<protein>
    <submittedName>
        <fullName evidence="8">Transmembrane protein 179</fullName>
    </submittedName>
</protein>
<reference evidence="8" key="1">
    <citation type="submission" date="2025-08" db="UniProtKB">
        <authorList>
            <consortium name="RefSeq"/>
        </authorList>
    </citation>
    <scope>IDENTIFICATION</scope>
    <source>
        <tissue evidence="8">Whole larvae</tissue>
    </source>
</reference>